<evidence type="ECO:0000256" key="2">
    <source>
        <dbReference type="SAM" id="SignalP"/>
    </source>
</evidence>
<keyword evidence="4" id="KW-1185">Reference proteome</keyword>
<gene>
    <name evidence="3" type="ORF">CINCED_3A001070</name>
</gene>
<accession>A0A5E4MJQ6</accession>
<feature type="region of interest" description="Disordered" evidence="1">
    <location>
        <begin position="170"/>
        <end position="203"/>
    </location>
</feature>
<feature type="signal peptide" evidence="2">
    <location>
        <begin position="1"/>
        <end position="29"/>
    </location>
</feature>
<feature type="compositionally biased region" description="Basic and acidic residues" evidence="1">
    <location>
        <begin position="444"/>
        <end position="457"/>
    </location>
</feature>
<dbReference type="OrthoDB" id="8192746at2759"/>
<proteinExistence type="predicted"/>
<feature type="region of interest" description="Disordered" evidence="1">
    <location>
        <begin position="444"/>
        <end position="543"/>
    </location>
</feature>
<sequence length="596" mass="61766">MVWTPSPSSTARLGKAMAVLLVLGSVARGFPLDGPQLDSAVEGVQKYLESSGFPKMTRGEILDFLSDFSRSSRVSRSDNTADPGKSPRDNAVALPQPDYGFASTTTAAKSAAATAAKSKTSSSAAKTAPVYESPLAYGYPLSSKTQTVRPTTTTTAAPAVTAPTIFVTVPEPTAGNGGKKNEIAKQAIGGGGGGSRNGGQKKSVVPSVDLNAYTKFKKIPEARELKIDDDMRVFLGGFGLLEPSSPKSGKSIGMGPAVNGTAQRRADIDDVDNAAAAANTVDQVLLESVLAETGNGEVNASQLLDRVSSTRDHVFNPSDSNVKTVDVNRIAKIVENIRLLTDGDNGTVPLPPDFIQKKIENITASIADIDKPAGTAAAGDAKAFNGYEVFFDDESKEIDSDLPESPAAGAAAGSQTDDESPLNQAIDQPDPLSTDELQQLLEKTKTDVKRQEPKLDETVASSTAAAATAEPVSVTSTEAAATAAVTADSSSEATSTVEVTSDGGDAARGSSPQSAADASPSLSQLAESFGGGETASEPPALTDVAEVPANRPRNGLYFYVDWNSFLTVNEGQKNQVNLRFAPKAGNPAHFLRVAVP</sequence>
<evidence type="ECO:0000313" key="4">
    <source>
        <dbReference type="Proteomes" id="UP000325440"/>
    </source>
</evidence>
<evidence type="ECO:0000256" key="1">
    <source>
        <dbReference type="SAM" id="MobiDB-lite"/>
    </source>
</evidence>
<feature type="compositionally biased region" description="Low complexity" evidence="1">
    <location>
        <begin position="458"/>
        <end position="502"/>
    </location>
</feature>
<protein>
    <submittedName>
        <fullName evidence="3">Uncharacterized protein</fullName>
    </submittedName>
</protein>
<feature type="compositionally biased region" description="Low complexity" evidence="1">
    <location>
        <begin position="510"/>
        <end position="526"/>
    </location>
</feature>
<feature type="chain" id="PRO_5023136414" evidence="2">
    <location>
        <begin position="30"/>
        <end position="596"/>
    </location>
</feature>
<name>A0A5E4MJQ6_9HEMI</name>
<reference evidence="3 4" key="1">
    <citation type="submission" date="2019-08" db="EMBL/GenBank/DDBJ databases">
        <authorList>
            <person name="Alioto T."/>
            <person name="Alioto T."/>
            <person name="Gomez Garrido J."/>
        </authorList>
    </citation>
    <scope>NUCLEOTIDE SEQUENCE [LARGE SCALE GENOMIC DNA]</scope>
</reference>
<dbReference type="EMBL" id="CABPRJ010000956">
    <property type="protein sequence ID" value="VVC32468.1"/>
    <property type="molecule type" value="Genomic_DNA"/>
</dbReference>
<organism evidence="3 4">
    <name type="scientific">Cinara cedri</name>
    <dbReference type="NCBI Taxonomy" id="506608"/>
    <lineage>
        <taxon>Eukaryota</taxon>
        <taxon>Metazoa</taxon>
        <taxon>Ecdysozoa</taxon>
        <taxon>Arthropoda</taxon>
        <taxon>Hexapoda</taxon>
        <taxon>Insecta</taxon>
        <taxon>Pterygota</taxon>
        <taxon>Neoptera</taxon>
        <taxon>Paraneoptera</taxon>
        <taxon>Hemiptera</taxon>
        <taxon>Sternorrhyncha</taxon>
        <taxon>Aphidomorpha</taxon>
        <taxon>Aphidoidea</taxon>
        <taxon>Aphididae</taxon>
        <taxon>Lachninae</taxon>
        <taxon>Cinara</taxon>
    </lineage>
</organism>
<dbReference type="Proteomes" id="UP000325440">
    <property type="component" value="Unassembled WGS sequence"/>
</dbReference>
<dbReference type="AlphaFoldDB" id="A0A5E4MJQ6"/>
<feature type="compositionally biased region" description="Gly residues" evidence="1">
    <location>
        <begin position="188"/>
        <end position="197"/>
    </location>
</feature>
<keyword evidence="2" id="KW-0732">Signal</keyword>
<evidence type="ECO:0000313" key="3">
    <source>
        <dbReference type="EMBL" id="VVC32468.1"/>
    </source>
</evidence>
<feature type="region of interest" description="Disordered" evidence="1">
    <location>
        <begin position="72"/>
        <end position="92"/>
    </location>
</feature>
<feature type="region of interest" description="Disordered" evidence="1">
    <location>
        <begin position="397"/>
        <end position="431"/>
    </location>
</feature>